<dbReference type="InterPro" id="IPR050086">
    <property type="entry name" value="MetN_ABC_transporter-like"/>
</dbReference>
<comment type="similarity">
    <text evidence="1">Belongs to the ABC transporter superfamily.</text>
</comment>
<dbReference type="CDD" id="cd03262">
    <property type="entry name" value="ABC_HisP_GlnQ"/>
    <property type="match status" value="1"/>
</dbReference>
<dbReference type="PANTHER" id="PTHR43166:SF4">
    <property type="entry name" value="PHOSPHONATES IMPORT ATP-BINDING PROTEIN PHNC"/>
    <property type="match status" value="1"/>
</dbReference>
<keyword evidence="4 6" id="KW-0067">ATP-binding</keyword>
<evidence type="ECO:0000256" key="4">
    <source>
        <dbReference type="ARBA" id="ARBA00022840"/>
    </source>
</evidence>
<dbReference type="PIRSF" id="PIRSF039085">
    <property type="entry name" value="ABC_ATPase_HisP"/>
    <property type="match status" value="1"/>
</dbReference>
<dbReference type="GO" id="GO:0016887">
    <property type="term" value="F:ATP hydrolysis activity"/>
    <property type="evidence" value="ECO:0007669"/>
    <property type="project" value="InterPro"/>
</dbReference>
<dbReference type="PROSITE" id="PS00211">
    <property type="entry name" value="ABC_TRANSPORTER_1"/>
    <property type="match status" value="1"/>
</dbReference>
<protein>
    <submittedName>
        <fullName evidence="6">Amino acid ABC transporter ATP-binding protein</fullName>
    </submittedName>
</protein>
<dbReference type="GO" id="GO:0005524">
    <property type="term" value="F:ATP binding"/>
    <property type="evidence" value="ECO:0007669"/>
    <property type="project" value="UniProtKB-KW"/>
</dbReference>
<dbReference type="SMART" id="SM00382">
    <property type="entry name" value="AAA"/>
    <property type="match status" value="1"/>
</dbReference>
<dbReference type="SUPFAM" id="SSF52540">
    <property type="entry name" value="P-loop containing nucleoside triphosphate hydrolases"/>
    <property type="match status" value="1"/>
</dbReference>
<dbReference type="Pfam" id="PF00005">
    <property type="entry name" value="ABC_tran"/>
    <property type="match status" value="1"/>
</dbReference>
<dbReference type="AlphaFoldDB" id="A0A5N3P9J6"/>
<dbReference type="PROSITE" id="PS50893">
    <property type="entry name" value="ABC_TRANSPORTER_2"/>
    <property type="match status" value="1"/>
</dbReference>
<dbReference type="EMBL" id="VCMV01000021">
    <property type="protein sequence ID" value="KAB0266387.1"/>
    <property type="molecule type" value="Genomic_DNA"/>
</dbReference>
<sequence length="265" mass="29031">MTAPIPTKAITAARPLVVARNVHKSFGDNEVLKGIDLDVWPGETVVVLGPSGSGKSTFLRCINHLEAMDRGSIMVGGEQMGYQLRGRRLQKLSSRAIARQRQQIGMVFQQFNLYPHLTVLQNIIEAPIGIHGESRREAEAYALALLQRVGLTEKADAYPRQLSGGQQQRVAIARALAIKPKLMLFDEPTSALDPELVGEVLAAMRDLADQGLTMIVVTHEIGFAKEAADRVVFMDGGHIVEQGKPEDVLVNPAHPRTRAFLGRFI</sequence>
<evidence type="ECO:0000256" key="3">
    <source>
        <dbReference type="ARBA" id="ARBA00022741"/>
    </source>
</evidence>
<dbReference type="RefSeq" id="WP_150945296.1">
    <property type="nucleotide sequence ID" value="NZ_VCMV01000021.1"/>
</dbReference>
<accession>A0A5N3P9J6</accession>
<dbReference type="GO" id="GO:0015424">
    <property type="term" value="F:ABC-type amino acid transporter activity"/>
    <property type="evidence" value="ECO:0007669"/>
    <property type="project" value="InterPro"/>
</dbReference>
<evidence type="ECO:0000259" key="5">
    <source>
        <dbReference type="PROSITE" id="PS50893"/>
    </source>
</evidence>
<comment type="caution">
    <text evidence="6">The sequence shown here is derived from an EMBL/GenBank/DDBJ whole genome shotgun (WGS) entry which is preliminary data.</text>
</comment>
<evidence type="ECO:0000313" key="7">
    <source>
        <dbReference type="Proteomes" id="UP000325684"/>
    </source>
</evidence>
<gene>
    <name evidence="6" type="ORF">FEZ63_13525</name>
</gene>
<name>A0A5N3P9J6_9HYPH</name>
<dbReference type="InterPro" id="IPR003593">
    <property type="entry name" value="AAA+_ATPase"/>
</dbReference>
<proteinExistence type="inferred from homology"/>
<dbReference type="FunFam" id="3.40.50.300:FF:000020">
    <property type="entry name" value="Amino acid ABC transporter ATP-binding component"/>
    <property type="match status" value="1"/>
</dbReference>
<evidence type="ECO:0000256" key="2">
    <source>
        <dbReference type="ARBA" id="ARBA00022448"/>
    </source>
</evidence>
<dbReference type="OrthoDB" id="9802264at2"/>
<feature type="domain" description="ABC transporter" evidence="5">
    <location>
        <begin position="17"/>
        <end position="261"/>
    </location>
</feature>
<dbReference type="InterPro" id="IPR003439">
    <property type="entry name" value="ABC_transporter-like_ATP-bd"/>
</dbReference>
<organism evidence="6 7">
    <name type="scientific">Microvirga brassicacearum</name>
    <dbReference type="NCBI Taxonomy" id="2580413"/>
    <lineage>
        <taxon>Bacteria</taxon>
        <taxon>Pseudomonadati</taxon>
        <taxon>Pseudomonadota</taxon>
        <taxon>Alphaproteobacteria</taxon>
        <taxon>Hyphomicrobiales</taxon>
        <taxon>Methylobacteriaceae</taxon>
        <taxon>Microvirga</taxon>
    </lineage>
</organism>
<evidence type="ECO:0000313" key="6">
    <source>
        <dbReference type="EMBL" id="KAB0266387.1"/>
    </source>
</evidence>
<dbReference type="InterPro" id="IPR030679">
    <property type="entry name" value="ABC_ATPase_HisP-typ"/>
</dbReference>
<dbReference type="InterPro" id="IPR027417">
    <property type="entry name" value="P-loop_NTPase"/>
</dbReference>
<dbReference type="InterPro" id="IPR017871">
    <property type="entry name" value="ABC_transporter-like_CS"/>
</dbReference>
<keyword evidence="3" id="KW-0547">Nucleotide-binding</keyword>
<evidence type="ECO:0000256" key="1">
    <source>
        <dbReference type="ARBA" id="ARBA00005417"/>
    </source>
</evidence>
<dbReference type="Proteomes" id="UP000325684">
    <property type="component" value="Unassembled WGS sequence"/>
</dbReference>
<dbReference type="PANTHER" id="PTHR43166">
    <property type="entry name" value="AMINO ACID IMPORT ATP-BINDING PROTEIN"/>
    <property type="match status" value="1"/>
</dbReference>
<keyword evidence="2" id="KW-0813">Transport</keyword>
<keyword evidence="7" id="KW-1185">Reference proteome</keyword>
<dbReference type="Gene3D" id="3.40.50.300">
    <property type="entry name" value="P-loop containing nucleotide triphosphate hydrolases"/>
    <property type="match status" value="1"/>
</dbReference>
<reference evidence="6 7" key="1">
    <citation type="journal article" date="2019" name="Microorganisms">
        <title>Genome Insights into the Novel Species Microvirga brassicacearum, a Rapeseed Endophyte with Biotechnological Potential.</title>
        <authorList>
            <person name="Jimenez-Gomez A."/>
            <person name="Saati-Santamaria Z."/>
            <person name="Igual J.M."/>
            <person name="Rivas R."/>
            <person name="Mateos P.F."/>
            <person name="Garcia-Fraile P."/>
        </authorList>
    </citation>
    <scope>NUCLEOTIDE SEQUENCE [LARGE SCALE GENOMIC DNA]</scope>
    <source>
        <strain evidence="6 7">CDVBN77</strain>
    </source>
</reference>